<evidence type="ECO:0000313" key="2">
    <source>
        <dbReference type="Proteomes" id="UP000290540"/>
    </source>
</evidence>
<reference evidence="1 2" key="1">
    <citation type="submission" date="2016-12" db="EMBL/GenBank/DDBJ databases">
        <title>Draft genome sequence of Fusarium oxysporum causing rot on Narcissus.</title>
        <authorList>
            <person name="Armitage A.D."/>
            <person name="Taylor A."/>
            <person name="Clarkson J.P."/>
            <person name="Harrison R.J."/>
            <person name="Jackson A.C."/>
        </authorList>
    </citation>
    <scope>NUCLEOTIDE SEQUENCE [LARGE SCALE GENOMIC DNA]</scope>
    <source>
        <strain evidence="1 2">N139</strain>
    </source>
</reference>
<protein>
    <submittedName>
        <fullName evidence="1">Uncharacterized protein</fullName>
    </submittedName>
</protein>
<dbReference type="AlphaFoldDB" id="A0A4Q2UWC0"/>
<proteinExistence type="predicted"/>
<sequence length="137" mass="15073">MESIRDIGTVFINYSISSYSNHMYSSMEMTNTVAPIALINGAGWPTPLVMICSGSYVPGVVKFVVPFQQYLAKQSTNLDGISIPVRTKLRANTAQPTQASQSESIVPLPIVAALYPLRMILFRSVLLYSRSKVVKLD</sequence>
<evidence type="ECO:0000313" key="1">
    <source>
        <dbReference type="EMBL" id="RYC76669.1"/>
    </source>
</evidence>
<organism evidence="1 2">
    <name type="scientific">Fusarium oxysporum f. sp. narcissi</name>
    <dbReference type="NCBI Taxonomy" id="451672"/>
    <lineage>
        <taxon>Eukaryota</taxon>
        <taxon>Fungi</taxon>
        <taxon>Dikarya</taxon>
        <taxon>Ascomycota</taxon>
        <taxon>Pezizomycotina</taxon>
        <taxon>Sordariomycetes</taxon>
        <taxon>Hypocreomycetidae</taxon>
        <taxon>Hypocreales</taxon>
        <taxon>Nectriaceae</taxon>
        <taxon>Fusarium</taxon>
        <taxon>Fusarium oxysporum species complex</taxon>
    </lineage>
</organism>
<dbReference type="EMBL" id="MQTW01004036">
    <property type="protein sequence ID" value="RYC76669.1"/>
    <property type="molecule type" value="Genomic_DNA"/>
</dbReference>
<accession>A0A4Q2UWC0</accession>
<gene>
    <name evidence="1" type="ORF">BFJ63_vAg20454</name>
</gene>
<dbReference type="Proteomes" id="UP000290540">
    <property type="component" value="Unassembled WGS sequence"/>
</dbReference>
<name>A0A4Q2UWC0_FUSOX</name>
<comment type="caution">
    <text evidence="1">The sequence shown here is derived from an EMBL/GenBank/DDBJ whole genome shotgun (WGS) entry which is preliminary data.</text>
</comment>